<dbReference type="CDD" id="cd06170">
    <property type="entry name" value="LuxR_C_like"/>
    <property type="match status" value="1"/>
</dbReference>
<dbReference type="AlphaFoldDB" id="A0A2S5KT27"/>
<dbReference type="Pfam" id="PF00196">
    <property type="entry name" value="GerE"/>
    <property type="match status" value="1"/>
</dbReference>
<keyword evidence="1" id="KW-0238">DNA-binding</keyword>
<accession>A0A2S5KT27</accession>
<dbReference type="InterPro" id="IPR016032">
    <property type="entry name" value="Sig_transdc_resp-reg_C-effctor"/>
</dbReference>
<organism evidence="3 4">
    <name type="scientific">Proteobacteria bacterium 228</name>
    <dbReference type="NCBI Taxonomy" id="2083153"/>
    <lineage>
        <taxon>Bacteria</taxon>
        <taxon>Pseudomonadati</taxon>
        <taxon>Pseudomonadota</taxon>
    </lineage>
</organism>
<dbReference type="Gene3D" id="3.40.50.2300">
    <property type="match status" value="1"/>
</dbReference>
<sequence>MDILFSRNDSLCQRVKQALHPYDVWLVETLGEFKPDVIWLHHHGEDGLDKRVANLKDVVPDTAIVVLSNVPGNKEGMSVIMAGAQGYMNSFARPDVFRLVRDTVVSGHVWLGQSLMLALVAQLGNVAGIGNALKEQGLNSREEELLRCLSIGLNNQQIAEQLSLSEQTIKNQLSTLYKKYGVKDRLSLVLAVNNMRREAEYKRYGEDA</sequence>
<dbReference type="PANTHER" id="PTHR43214">
    <property type="entry name" value="TWO-COMPONENT RESPONSE REGULATOR"/>
    <property type="match status" value="1"/>
</dbReference>
<dbReference type="EMBL" id="PRLP01000022">
    <property type="protein sequence ID" value="PPC77994.1"/>
    <property type="molecule type" value="Genomic_DNA"/>
</dbReference>
<feature type="domain" description="HTH luxR-type" evidence="2">
    <location>
        <begin position="134"/>
        <end position="196"/>
    </location>
</feature>
<dbReference type="OrthoDB" id="9794397at2"/>
<name>A0A2S5KT27_9PROT</name>
<dbReference type="PRINTS" id="PR00038">
    <property type="entry name" value="HTHLUXR"/>
</dbReference>
<dbReference type="Proteomes" id="UP000238196">
    <property type="component" value="Unassembled WGS sequence"/>
</dbReference>
<proteinExistence type="predicted"/>
<protein>
    <recommendedName>
        <fullName evidence="2">HTH luxR-type domain-containing protein</fullName>
    </recommendedName>
</protein>
<dbReference type="InterPro" id="IPR000792">
    <property type="entry name" value="Tscrpt_reg_LuxR_C"/>
</dbReference>
<evidence type="ECO:0000313" key="4">
    <source>
        <dbReference type="Proteomes" id="UP000238196"/>
    </source>
</evidence>
<dbReference type="PANTHER" id="PTHR43214:SF43">
    <property type="entry name" value="TWO-COMPONENT RESPONSE REGULATOR"/>
    <property type="match status" value="1"/>
</dbReference>
<dbReference type="SUPFAM" id="SSF46894">
    <property type="entry name" value="C-terminal effector domain of the bipartite response regulators"/>
    <property type="match status" value="1"/>
</dbReference>
<comment type="caution">
    <text evidence="3">The sequence shown here is derived from an EMBL/GenBank/DDBJ whole genome shotgun (WGS) entry which is preliminary data.</text>
</comment>
<dbReference type="PROSITE" id="PS50043">
    <property type="entry name" value="HTH_LUXR_2"/>
    <property type="match status" value="1"/>
</dbReference>
<dbReference type="GO" id="GO:0006355">
    <property type="term" value="P:regulation of DNA-templated transcription"/>
    <property type="evidence" value="ECO:0007669"/>
    <property type="project" value="InterPro"/>
</dbReference>
<dbReference type="InterPro" id="IPR039420">
    <property type="entry name" value="WalR-like"/>
</dbReference>
<evidence type="ECO:0000259" key="2">
    <source>
        <dbReference type="PROSITE" id="PS50043"/>
    </source>
</evidence>
<dbReference type="GO" id="GO:0003677">
    <property type="term" value="F:DNA binding"/>
    <property type="evidence" value="ECO:0007669"/>
    <property type="project" value="UniProtKB-KW"/>
</dbReference>
<dbReference type="SMART" id="SM00421">
    <property type="entry name" value="HTH_LUXR"/>
    <property type="match status" value="1"/>
</dbReference>
<evidence type="ECO:0000313" key="3">
    <source>
        <dbReference type="EMBL" id="PPC77994.1"/>
    </source>
</evidence>
<gene>
    <name evidence="3" type="ORF">C4K68_07605</name>
</gene>
<evidence type="ECO:0000256" key="1">
    <source>
        <dbReference type="ARBA" id="ARBA00023125"/>
    </source>
</evidence>
<reference evidence="3 4" key="1">
    <citation type="submission" date="2018-02" db="EMBL/GenBank/DDBJ databases">
        <title>novel marine gammaproteobacteria from coastal saline agro ecosystem.</title>
        <authorList>
            <person name="Krishnan R."/>
            <person name="Ramesh Kumar N."/>
        </authorList>
    </citation>
    <scope>NUCLEOTIDE SEQUENCE [LARGE SCALE GENOMIC DNA]</scope>
    <source>
        <strain evidence="3 4">228</strain>
    </source>
</reference>